<evidence type="ECO:0000256" key="1">
    <source>
        <dbReference type="SAM" id="MobiDB-lite"/>
    </source>
</evidence>
<evidence type="ECO:0000313" key="2">
    <source>
        <dbReference type="EMBL" id="QAT15217.1"/>
    </source>
</evidence>
<accession>A0A246K732</accession>
<dbReference type="RefSeq" id="WP_003165168.1">
    <property type="nucleotide sequence ID" value="NZ_BJNC01000009.1"/>
</dbReference>
<name>A0A246K732_BREDI</name>
<reference evidence="2 6" key="2">
    <citation type="submission" date="2019-01" db="EMBL/GenBank/DDBJ databases">
        <title>Brevundimonas diminuta Genome sequencing and assembly.</title>
        <authorList>
            <person name="Chen H."/>
        </authorList>
    </citation>
    <scope>NUCLEOTIDE SEQUENCE [LARGE SCALE GENOMIC DNA]</scope>
    <source>
        <strain evidence="2">ATCC</strain>
        <strain evidence="6">ATCC(B) 19146</strain>
    </source>
</reference>
<evidence type="ECO:0000313" key="4">
    <source>
        <dbReference type="EMBL" id="SPU46210.1"/>
    </source>
</evidence>
<evidence type="ECO:0000313" key="7">
    <source>
        <dbReference type="Proteomes" id="UP000596117"/>
    </source>
</evidence>
<reference evidence="4 5" key="1">
    <citation type="submission" date="2018-06" db="EMBL/GenBank/DDBJ databases">
        <authorList>
            <consortium name="Pathogen Informatics"/>
            <person name="Doyle S."/>
        </authorList>
    </citation>
    <scope>NUCLEOTIDE SEQUENCE [LARGE SCALE GENOMIC DNA]</scope>
    <source>
        <strain evidence="4 5">NCTC11165</strain>
    </source>
</reference>
<dbReference type="EMBL" id="UAQM01000030">
    <property type="protein sequence ID" value="SPU46210.1"/>
    <property type="molecule type" value="Genomic_DNA"/>
</dbReference>
<dbReference type="Proteomes" id="UP000287388">
    <property type="component" value="Chromosome"/>
</dbReference>
<dbReference type="EMBL" id="CP035093">
    <property type="protein sequence ID" value="QAT15217.1"/>
    <property type="molecule type" value="Genomic_DNA"/>
</dbReference>
<gene>
    <name evidence="2" type="ORF">EQG53_13145</name>
    <name evidence="3" type="ORF">I6H83_09320</name>
    <name evidence="4" type="ORF">NCTC11165_02538</name>
</gene>
<sequence length="105" mass="10821">MRALSYCELDLVVGGQSSGQTGGQTPAPSSPPSNNNGQTTTTTTHNNTRGGQVNYNINQTPTGVTGSVGGSYSWSRSETTVTVVTTPNFPRGNERGPAADLAGLY</sequence>
<dbReference type="KEGG" id="bdm:EQG53_13145"/>
<dbReference type="Proteomes" id="UP000596117">
    <property type="component" value="Chromosome"/>
</dbReference>
<dbReference type="AlphaFoldDB" id="A0A246K732"/>
<protein>
    <submittedName>
        <fullName evidence="2">Uncharacterized protein</fullName>
    </submittedName>
</protein>
<dbReference type="GeneID" id="56576801"/>
<feature type="region of interest" description="Disordered" evidence="1">
    <location>
        <begin position="14"/>
        <end position="105"/>
    </location>
</feature>
<dbReference type="Proteomes" id="UP000250358">
    <property type="component" value="Unassembled WGS sequence"/>
</dbReference>
<proteinExistence type="predicted"/>
<dbReference type="EMBL" id="CP066026">
    <property type="protein sequence ID" value="QQB87400.1"/>
    <property type="molecule type" value="Genomic_DNA"/>
</dbReference>
<evidence type="ECO:0000313" key="5">
    <source>
        <dbReference type="Proteomes" id="UP000250358"/>
    </source>
</evidence>
<feature type="compositionally biased region" description="Low complexity" evidence="1">
    <location>
        <begin position="23"/>
        <end position="52"/>
    </location>
</feature>
<evidence type="ECO:0000313" key="6">
    <source>
        <dbReference type="Proteomes" id="UP000287388"/>
    </source>
</evidence>
<evidence type="ECO:0000313" key="3">
    <source>
        <dbReference type="EMBL" id="QQB87400.1"/>
    </source>
</evidence>
<organism evidence="2 6">
    <name type="scientific">Brevundimonas diminuta</name>
    <name type="common">Pseudomonas diminuta</name>
    <dbReference type="NCBI Taxonomy" id="293"/>
    <lineage>
        <taxon>Bacteria</taxon>
        <taxon>Pseudomonadati</taxon>
        <taxon>Pseudomonadota</taxon>
        <taxon>Alphaproteobacteria</taxon>
        <taxon>Caulobacterales</taxon>
        <taxon>Caulobacteraceae</taxon>
        <taxon>Brevundimonas</taxon>
    </lineage>
</organism>
<reference evidence="3 7" key="3">
    <citation type="submission" date="2020-12" db="EMBL/GenBank/DDBJ databases">
        <title>FDA dAtabase for Regulatory Grade micrObial Sequences (FDA-ARGOS): Supporting development and validation of Infectious Disease Dx tests.</title>
        <authorList>
            <person name="Kerrigan L."/>
            <person name="Long C."/>
            <person name="Tallon L."/>
            <person name="Sadzewicz L."/>
            <person name="Zhao X."/>
            <person name="Boylan J."/>
            <person name="Ott S."/>
            <person name="Bowen H."/>
            <person name="Vavikolanu K."/>
            <person name="Mehta A."/>
            <person name="Aluvathingal J."/>
            <person name="Nadendla S."/>
            <person name="Yan Y."/>
            <person name="Sichtig H."/>
        </authorList>
    </citation>
    <scope>NUCLEOTIDE SEQUENCE [LARGE SCALE GENOMIC DNA]</scope>
    <source>
        <strain evidence="3 7">FDAARGOS_1026</strain>
    </source>
</reference>
<keyword evidence="7" id="KW-1185">Reference proteome</keyword>